<dbReference type="InterPro" id="IPR002559">
    <property type="entry name" value="Transposase_11"/>
</dbReference>
<dbReference type="PANTHER" id="PTHR30007">
    <property type="entry name" value="PHP DOMAIN PROTEIN"/>
    <property type="match status" value="1"/>
</dbReference>
<reference evidence="2" key="1">
    <citation type="submission" date="2018-06" db="EMBL/GenBank/DDBJ databases">
        <authorList>
            <person name="Zhirakovskaya E."/>
        </authorList>
    </citation>
    <scope>NUCLEOTIDE SEQUENCE</scope>
</reference>
<evidence type="ECO:0000313" key="2">
    <source>
        <dbReference type="EMBL" id="VAX42246.1"/>
    </source>
</evidence>
<sequence>MVVAGANVHDTKLLRTTIDSMIVERPDPATHEQHLCLDKGYDNPTGHTAVHDREYTPHIRRIGEEKLDAQHRKCRPARRWVVERTLGWLNQWRGILVRYAKKSSNYLASIQLACILIWYRRLERLKVLR</sequence>
<name>A0A3B1DHH2_9ZZZZ</name>
<dbReference type="AlphaFoldDB" id="A0A3B1DHH2"/>
<organism evidence="2">
    <name type="scientific">hydrothermal vent metagenome</name>
    <dbReference type="NCBI Taxonomy" id="652676"/>
    <lineage>
        <taxon>unclassified sequences</taxon>
        <taxon>metagenomes</taxon>
        <taxon>ecological metagenomes</taxon>
    </lineage>
</organism>
<dbReference type="GO" id="GO:0003677">
    <property type="term" value="F:DNA binding"/>
    <property type="evidence" value="ECO:0007669"/>
    <property type="project" value="InterPro"/>
</dbReference>
<accession>A0A3B1DHH2</accession>
<dbReference type="Pfam" id="PF01609">
    <property type="entry name" value="DDE_Tnp_1"/>
    <property type="match status" value="1"/>
</dbReference>
<evidence type="ECO:0000259" key="1">
    <source>
        <dbReference type="Pfam" id="PF01609"/>
    </source>
</evidence>
<protein>
    <submittedName>
        <fullName evidence="2">Mobile element protein</fullName>
    </submittedName>
</protein>
<proteinExistence type="predicted"/>
<dbReference type="GO" id="GO:0006313">
    <property type="term" value="P:DNA transposition"/>
    <property type="evidence" value="ECO:0007669"/>
    <property type="project" value="InterPro"/>
</dbReference>
<feature type="domain" description="Transposase IS4-like" evidence="1">
    <location>
        <begin position="2"/>
        <end position="117"/>
    </location>
</feature>
<gene>
    <name evidence="2" type="ORF">MNBD_PLANCTO03-686</name>
</gene>
<dbReference type="EMBL" id="UOGK01000665">
    <property type="protein sequence ID" value="VAX42246.1"/>
    <property type="molecule type" value="Genomic_DNA"/>
</dbReference>
<dbReference type="GO" id="GO:0004803">
    <property type="term" value="F:transposase activity"/>
    <property type="evidence" value="ECO:0007669"/>
    <property type="project" value="InterPro"/>
</dbReference>
<dbReference type="PANTHER" id="PTHR30007:SF0">
    <property type="entry name" value="TRANSPOSASE"/>
    <property type="match status" value="1"/>
</dbReference>